<keyword evidence="2" id="KW-1185">Reference proteome</keyword>
<evidence type="ECO:0008006" key="3">
    <source>
        <dbReference type="Google" id="ProtNLM"/>
    </source>
</evidence>
<comment type="caution">
    <text evidence="1">The sequence shown here is derived from an EMBL/GenBank/DDBJ whole genome shotgun (WGS) entry which is preliminary data.</text>
</comment>
<evidence type="ECO:0000313" key="1">
    <source>
        <dbReference type="EMBL" id="RFS46435.1"/>
    </source>
</evidence>
<evidence type="ECO:0000313" key="2">
    <source>
        <dbReference type="Proteomes" id="UP000262621"/>
    </source>
</evidence>
<name>A0A372G065_9ACTN</name>
<reference evidence="1 2" key="1">
    <citation type="submission" date="2018-08" db="EMBL/GenBank/DDBJ databases">
        <title>Verrucosispora craniellae sp. nov., isolated from a marine sponge in the South China Sea.</title>
        <authorList>
            <person name="Li L."/>
            <person name="Lin H.W."/>
        </authorList>
    </citation>
    <scope>NUCLEOTIDE SEQUENCE [LARGE SCALE GENOMIC DNA]</scope>
    <source>
        <strain evidence="1 2">LHW63014</strain>
    </source>
</reference>
<proteinExistence type="predicted"/>
<sequence>MAAGADDDGRPYVAISVDEGRSWRPTPVEFHGAVGVLRVVRVQSDLWLLGERPDRTGFPAVWRHGPAWERVPAEGHPETGQAVPLTDGVVAVLSPRGAGALVGGQYVDLPWPLTDKHHLRMLPDGTAFATGPEGVLLGTGFIGDQVWTAVTIETE</sequence>
<gene>
    <name evidence="1" type="ORF">D0Q02_11790</name>
</gene>
<organism evidence="1 2">
    <name type="scientific">Micromonospora craniellae</name>
    <dbReference type="NCBI Taxonomy" id="2294034"/>
    <lineage>
        <taxon>Bacteria</taxon>
        <taxon>Bacillati</taxon>
        <taxon>Actinomycetota</taxon>
        <taxon>Actinomycetes</taxon>
        <taxon>Micromonosporales</taxon>
        <taxon>Micromonosporaceae</taxon>
        <taxon>Micromonospora</taxon>
    </lineage>
</organism>
<protein>
    <recommendedName>
        <fullName evidence="3">Exo-alpha-sialidase</fullName>
    </recommendedName>
</protein>
<accession>A0A372G065</accession>
<dbReference type="EMBL" id="QVFU01000009">
    <property type="protein sequence ID" value="RFS46435.1"/>
    <property type="molecule type" value="Genomic_DNA"/>
</dbReference>
<dbReference type="AlphaFoldDB" id="A0A372G065"/>
<dbReference type="Proteomes" id="UP000262621">
    <property type="component" value="Unassembled WGS sequence"/>
</dbReference>